<dbReference type="GO" id="GO:0008483">
    <property type="term" value="F:transaminase activity"/>
    <property type="evidence" value="ECO:0007669"/>
    <property type="project" value="UniProtKB-KW"/>
</dbReference>
<keyword evidence="1" id="KW-0663">Pyridoxal phosphate</keyword>
<feature type="domain" description="Aminotransferase class V" evidence="2">
    <location>
        <begin position="31"/>
        <end position="102"/>
    </location>
</feature>
<keyword evidence="4" id="KW-1185">Reference proteome</keyword>
<accession>A0ABW9B6U2</accession>
<evidence type="ECO:0000313" key="3">
    <source>
        <dbReference type="EMBL" id="MFM0007916.1"/>
    </source>
</evidence>
<organism evidence="3 4">
    <name type="scientific">Paraburkholderia dipogonis</name>
    <dbReference type="NCBI Taxonomy" id="1211383"/>
    <lineage>
        <taxon>Bacteria</taxon>
        <taxon>Pseudomonadati</taxon>
        <taxon>Pseudomonadota</taxon>
        <taxon>Betaproteobacteria</taxon>
        <taxon>Burkholderiales</taxon>
        <taxon>Burkholderiaceae</taxon>
        <taxon>Paraburkholderia</taxon>
    </lineage>
</organism>
<keyword evidence="3" id="KW-0808">Transferase</keyword>
<dbReference type="SUPFAM" id="SSF53383">
    <property type="entry name" value="PLP-dependent transferases"/>
    <property type="match status" value="1"/>
</dbReference>
<sequence>MKKEQQVALVTNASDFAGPPAVAALLDAGLTHMLHWTGRVLPVKRLCSLGRTLDIITVVDGAQTFARMPVSFRELDCDFFATSLHEWLGAPVGNGMLIVRQSRIDET</sequence>
<dbReference type="RefSeq" id="WP_408182717.1">
    <property type="nucleotide sequence ID" value="NZ_JAQQEZ010000073.1"/>
</dbReference>
<dbReference type="InterPro" id="IPR015424">
    <property type="entry name" value="PyrdxlP-dep_Trfase"/>
</dbReference>
<dbReference type="PANTHER" id="PTHR43092">
    <property type="entry name" value="L-CYSTEINE DESULFHYDRASE"/>
    <property type="match status" value="1"/>
</dbReference>
<keyword evidence="3" id="KW-0032">Aminotransferase</keyword>
<dbReference type="Pfam" id="PF00266">
    <property type="entry name" value="Aminotran_5"/>
    <property type="match status" value="1"/>
</dbReference>
<reference evidence="3 4" key="1">
    <citation type="journal article" date="2024" name="Chem. Sci.">
        <title>Discovery of megapolipeptins by genome mining of a Burkholderiales bacteria collection.</title>
        <authorList>
            <person name="Paulo B.S."/>
            <person name="Recchia M.J.J."/>
            <person name="Lee S."/>
            <person name="Fergusson C.H."/>
            <person name="Romanowski S.B."/>
            <person name="Hernandez A."/>
            <person name="Krull N."/>
            <person name="Liu D.Y."/>
            <person name="Cavanagh H."/>
            <person name="Bos A."/>
            <person name="Gray C.A."/>
            <person name="Murphy B.T."/>
            <person name="Linington R.G."/>
            <person name="Eustaquio A.S."/>
        </authorList>
    </citation>
    <scope>NUCLEOTIDE SEQUENCE [LARGE SCALE GENOMIC DNA]</scope>
    <source>
        <strain evidence="3 4">RL17-350-BIC-A</strain>
    </source>
</reference>
<comment type="caution">
    <text evidence="3">The sequence shown here is derived from an EMBL/GenBank/DDBJ whole genome shotgun (WGS) entry which is preliminary data.</text>
</comment>
<evidence type="ECO:0000259" key="2">
    <source>
        <dbReference type="Pfam" id="PF00266"/>
    </source>
</evidence>
<dbReference type="PANTHER" id="PTHR43092:SF6">
    <property type="entry name" value="BLR1280 PROTEIN"/>
    <property type="match status" value="1"/>
</dbReference>
<name>A0ABW9B6U2_9BURK</name>
<dbReference type="InterPro" id="IPR000192">
    <property type="entry name" value="Aminotrans_V_dom"/>
</dbReference>
<dbReference type="Gene3D" id="3.40.640.10">
    <property type="entry name" value="Type I PLP-dependent aspartate aminotransferase-like (Major domain)"/>
    <property type="match status" value="1"/>
</dbReference>
<dbReference type="InterPro" id="IPR015421">
    <property type="entry name" value="PyrdxlP-dep_Trfase_major"/>
</dbReference>
<dbReference type="Proteomes" id="UP001629230">
    <property type="component" value="Unassembled WGS sequence"/>
</dbReference>
<dbReference type="EMBL" id="JAQQEZ010000073">
    <property type="protein sequence ID" value="MFM0007916.1"/>
    <property type="molecule type" value="Genomic_DNA"/>
</dbReference>
<evidence type="ECO:0000313" key="4">
    <source>
        <dbReference type="Proteomes" id="UP001629230"/>
    </source>
</evidence>
<protein>
    <submittedName>
        <fullName evidence="3">Aminotransferase class V-fold PLP-dependent enzyme</fullName>
    </submittedName>
</protein>
<gene>
    <name evidence="3" type="ORF">PQR57_44170</name>
</gene>
<proteinExistence type="predicted"/>
<evidence type="ECO:0000256" key="1">
    <source>
        <dbReference type="ARBA" id="ARBA00022898"/>
    </source>
</evidence>